<name>A0A9D1VI49_9LACO</name>
<evidence type="ECO:0000259" key="5">
    <source>
        <dbReference type="Pfam" id="PF13614"/>
    </source>
</evidence>
<evidence type="ECO:0000256" key="2">
    <source>
        <dbReference type="ARBA" id="ARBA00049360"/>
    </source>
</evidence>
<evidence type="ECO:0000313" key="7">
    <source>
        <dbReference type="Proteomes" id="UP000824231"/>
    </source>
</evidence>
<feature type="domain" description="AAA" evidence="5">
    <location>
        <begin position="3"/>
        <end position="178"/>
    </location>
</feature>
<comment type="catalytic activity">
    <reaction evidence="2">
        <text>ATP + H2O = ADP + phosphate + H(+)</text>
        <dbReference type="Rhea" id="RHEA:13065"/>
        <dbReference type="ChEBI" id="CHEBI:15377"/>
        <dbReference type="ChEBI" id="CHEBI:15378"/>
        <dbReference type="ChEBI" id="CHEBI:30616"/>
        <dbReference type="ChEBI" id="CHEBI:43474"/>
        <dbReference type="ChEBI" id="CHEBI:456216"/>
    </reaction>
</comment>
<comment type="subunit">
    <text evidence="3">Dimerizes in the presence of ATP but not ADP; ATP-binding is required for double-stranded (ds)DNA-binding. Interacts with DnaA.</text>
</comment>
<dbReference type="SUPFAM" id="SSF52540">
    <property type="entry name" value="P-loop containing nucleoside triphosphate hydrolases"/>
    <property type="match status" value="1"/>
</dbReference>
<comment type="similarity">
    <text evidence="1">Belongs to the ParA family.</text>
</comment>
<comment type="caution">
    <text evidence="6">The sequence shown here is derived from an EMBL/GenBank/DDBJ whole genome shotgun (WGS) entry which is preliminary data.</text>
</comment>
<dbReference type="Pfam" id="PF13614">
    <property type="entry name" value="AAA_31"/>
    <property type="match status" value="1"/>
</dbReference>
<protein>
    <recommendedName>
        <fullName evidence="4">Sporulation initiation inhibitor protein Soj</fullName>
    </recommendedName>
</protein>
<dbReference type="InterPro" id="IPR025669">
    <property type="entry name" value="AAA_dom"/>
</dbReference>
<dbReference type="PIRSF" id="PIRSF009320">
    <property type="entry name" value="Nuc_binding_HP_1000"/>
    <property type="match status" value="1"/>
</dbReference>
<evidence type="ECO:0000256" key="4">
    <source>
        <dbReference type="ARBA" id="ARBA00071824"/>
    </source>
</evidence>
<dbReference type="PANTHER" id="PTHR13696">
    <property type="entry name" value="P-LOOP CONTAINING NUCLEOSIDE TRIPHOSPHATE HYDROLASE"/>
    <property type="match status" value="1"/>
</dbReference>
<dbReference type="Gene3D" id="3.40.50.300">
    <property type="entry name" value="P-loop containing nucleotide triphosphate hydrolases"/>
    <property type="match status" value="1"/>
</dbReference>
<dbReference type="CDD" id="cd02042">
    <property type="entry name" value="ParAB_family"/>
    <property type="match status" value="1"/>
</dbReference>
<dbReference type="PANTHER" id="PTHR13696:SF52">
    <property type="entry name" value="PARA FAMILY PROTEIN CT_582"/>
    <property type="match status" value="1"/>
</dbReference>
<reference evidence="6" key="2">
    <citation type="submission" date="2021-04" db="EMBL/GenBank/DDBJ databases">
        <authorList>
            <person name="Gilroy R."/>
        </authorList>
    </citation>
    <scope>NUCLEOTIDE SEQUENCE</scope>
    <source>
        <strain evidence="6">ChiSxjej3B15-572</strain>
    </source>
</reference>
<accession>A0A9D1VI49</accession>
<dbReference type="Proteomes" id="UP000824231">
    <property type="component" value="Unassembled WGS sequence"/>
</dbReference>
<dbReference type="FunFam" id="3.40.50.300:FF:000285">
    <property type="entry name" value="Sporulation initiation inhibitor Soj"/>
    <property type="match status" value="1"/>
</dbReference>
<proteinExistence type="inferred from homology"/>
<organism evidence="6 7">
    <name type="scientific">Candidatus Limosilactobacillus merdigallinarum</name>
    <dbReference type="NCBI Taxonomy" id="2838652"/>
    <lineage>
        <taxon>Bacteria</taxon>
        <taxon>Bacillati</taxon>
        <taxon>Bacillota</taxon>
        <taxon>Bacilli</taxon>
        <taxon>Lactobacillales</taxon>
        <taxon>Lactobacillaceae</taxon>
        <taxon>Limosilactobacillus</taxon>
    </lineage>
</organism>
<evidence type="ECO:0000313" key="6">
    <source>
        <dbReference type="EMBL" id="HIX35652.1"/>
    </source>
</evidence>
<reference evidence="6" key="1">
    <citation type="journal article" date="2021" name="PeerJ">
        <title>Extensive microbial diversity within the chicken gut microbiome revealed by metagenomics and culture.</title>
        <authorList>
            <person name="Gilroy R."/>
            <person name="Ravi A."/>
            <person name="Getino M."/>
            <person name="Pursley I."/>
            <person name="Horton D.L."/>
            <person name="Alikhan N.F."/>
            <person name="Baker D."/>
            <person name="Gharbi K."/>
            <person name="Hall N."/>
            <person name="Watson M."/>
            <person name="Adriaenssens E.M."/>
            <person name="Foster-Nyarko E."/>
            <person name="Jarju S."/>
            <person name="Secka A."/>
            <person name="Antonio M."/>
            <person name="Oren A."/>
            <person name="Chaudhuri R.R."/>
            <person name="La Ragione R."/>
            <person name="Hildebrand F."/>
            <person name="Pallen M.J."/>
        </authorList>
    </citation>
    <scope>NUCLEOTIDE SEQUENCE</scope>
    <source>
        <strain evidence="6">ChiSxjej3B15-572</strain>
    </source>
</reference>
<dbReference type="AlphaFoldDB" id="A0A9D1VI49"/>
<dbReference type="EMBL" id="DXFH01000018">
    <property type="protein sequence ID" value="HIX35652.1"/>
    <property type="molecule type" value="Genomic_DNA"/>
</dbReference>
<sequence length="256" mass="27753">MGSVIALANQKGGVGKTTTSVNLGAFLADAGQKTLLIDLDPQGNATSGLGIDKKQIKESVYDVLINDVLLADVIQPSSHKGLDIAPTTIALSGAEVELTSLMARETRLKDAFGDVKDKYDFILIDCPPSLGLLTINAFTAADSILIPVQSEYYALEGLSQLMNTIQLVRKHFNRNLKIEGVLLTMFDRRTNLGQEVNAEVQKFFGSKVYKTVIPRNVRLSEAPSHGLAIVDYDPRSTGAHEYQQLAKEVLAAHGKE</sequence>
<evidence type="ECO:0000256" key="1">
    <source>
        <dbReference type="ARBA" id="ARBA00006976"/>
    </source>
</evidence>
<gene>
    <name evidence="6" type="ORF">H9856_04565</name>
</gene>
<evidence type="ECO:0000256" key="3">
    <source>
        <dbReference type="ARBA" id="ARBA00062323"/>
    </source>
</evidence>
<dbReference type="InterPro" id="IPR027417">
    <property type="entry name" value="P-loop_NTPase"/>
</dbReference>
<dbReference type="InterPro" id="IPR050678">
    <property type="entry name" value="DNA_Partitioning_ATPase"/>
</dbReference>